<dbReference type="SUPFAM" id="SSF50044">
    <property type="entry name" value="SH3-domain"/>
    <property type="match status" value="1"/>
</dbReference>
<reference evidence="1 2" key="1">
    <citation type="submission" date="2024-09" db="EMBL/GenBank/DDBJ databases">
        <title>Chromosome-scale assembly of Riccia fluitans.</title>
        <authorList>
            <person name="Paukszto L."/>
            <person name="Sawicki J."/>
            <person name="Karawczyk K."/>
            <person name="Piernik-Szablinska J."/>
            <person name="Szczecinska M."/>
            <person name="Mazdziarz M."/>
        </authorList>
    </citation>
    <scope>NUCLEOTIDE SEQUENCE [LARGE SCALE GENOMIC DNA]</scope>
    <source>
        <strain evidence="1">Rf_01</strain>
        <tissue evidence="1">Aerial parts of the thallus</tissue>
    </source>
</reference>
<protein>
    <recommendedName>
        <fullName evidence="3">SH3 domain-containing protein</fullName>
    </recommendedName>
</protein>
<accession>A0ABD1Z5V5</accession>
<evidence type="ECO:0008006" key="3">
    <source>
        <dbReference type="Google" id="ProtNLM"/>
    </source>
</evidence>
<organism evidence="1 2">
    <name type="scientific">Riccia fluitans</name>
    <dbReference type="NCBI Taxonomy" id="41844"/>
    <lineage>
        <taxon>Eukaryota</taxon>
        <taxon>Viridiplantae</taxon>
        <taxon>Streptophyta</taxon>
        <taxon>Embryophyta</taxon>
        <taxon>Marchantiophyta</taxon>
        <taxon>Marchantiopsida</taxon>
        <taxon>Marchantiidae</taxon>
        <taxon>Marchantiales</taxon>
        <taxon>Ricciaceae</taxon>
        <taxon>Riccia</taxon>
    </lineage>
</organism>
<proteinExistence type="predicted"/>
<keyword evidence="2" id="KW-1185">Reference proteome</keyword>
<evidence type="ECO:0000313" key="1">
    <source>
        <dbReference type="EMBL" id="KAL2643166.1"/>
    </source>
</evidence>
<dbReference type="PANTHER" id="PTHR48151:SF3">
    <property type="entry name" value="SH3 DOMAIN-CONTAINING PROTEIN"/>
    <property type="match status" value="1"/>
</dbReference>
<dbReference type="InterPro" id="IPR036028">
    <property type="entry name" value="SH3-like_dom_sf"/>
</dbReference>
<dbReference type="PANTHER" id="PTHR48151">
    <property type="entry name" value="SH3 DOMAIN-CONTAINING PROTEIN"/>
    <property type="match status" value="1"/>
</dbReference>
<evidence type="ECO:0000313" key="2">
    <source>
        <dbReference type="Proteomes" id="UP001605036"/>
    </source>
</evidence>
<dbReference type="InterPro" id="IPR053296">
    <property type="entry name" value="TSET_member_tstB"/>
</dbReference>
<dbReference type="EMBL" id="JBHFFA010000002">
    <property type="protein sequence ID" value="KAL2643166.1"/>
    <property type="molecule type" value="Genomic_DNA"/>
</dbReference>
<sequence length="123" mass="13477">MSLESRRGISCIVLFDVADGGIDEKKEDDPNNVCVVWICGNGNDADNGSDLHHPGKWVPHEPEEFEDLALLFLRQHVGPISITAGEDLEIEYEVGGWYFVKKKEAGSDGKLSGLVPVSYVSAF</sequence>
<comment type="caution">
    <text evidence="1">The sequence shown here is derived from an EMBL/GenBank/DDBJ whole genome shotgun (WGS) entry which is preliminary data.</text>
</comment>
<dbReference type="Proteomes" id="UP001605036">
    <property type="component" value="Unassembled WGS sequence"/>
</dbReference>
<dbReference type="AlphaFoldDB" id="A0ABD1Z5V5"/>
<name>A0ABD1Z5V5_9MARC</name>
<gene>
    <name evidence="1" type="ORF">R1flu_010753</name>
</gene>